<dbReference type="PANTHER" id="PTHR24345:SF91">
    <property type="entry name" value="SERINE_THREONINE-PROTEIN KINASE PLK4"/>
    <property type="match status" value="1"/>
</dbReference>
<name>A0A1Q9D9P8_SYMMI</name>
<dbReference type="Pfam" id="PF00069">
    <property type="entry name" value="Pkinase"/>
    <property type="match status" value="1"/>
</dbReference>
<evidence type="ECO:0000256" key="2">
    <source>
        <dbReference type="ARBA" id="ARBA00022679"/>
    </source>
</evidence>
<keyword evidence="3" id="KW-0547">Nucleotide-binding</keyword>
<evidence type="ECO:0000256" key="6">
    <source>
        <dbReference type="SAM" id="SignalP"/>
    </source>
</evidence>
<proteinExistence type="predicted"/>
<dbReference type="PROSITE" id="PS50011">
    <property type="entry name" value="PROTEIN_KINASE_DOM"/>
    <property type="match status" value="1"/>
</dbReference>
<dbReference type="PANTHER" id="PTHR24345">
    <property type="entry name" value="SERINE/THREONINE-PROTEIN KINASE PLK"/>
    <property type="match status" value="1"/>
</dbReference>
<protein>
    <submittedName>
        <fullName evidence="8">Calcium-dependent protein kinase 22</fullName>
    </submittedName>
</protein>
<dbReference type="OrthoDB" id="4062651at2759"/>
<keyword evidence="2" id="KW-0808">Transferase</keyword>
<dbReference type="AlphaFoldDB" id="A0A1Q9D9P8"/>
<evidence type="ECO:0000256" key="3">
    <source>
        <dbReference type="ARBA" id="ARBA00022741"/>
    </source>
</evidence>
<feature type="signal peptide" evidence="6">
    <location>
        <begin position="1"/>
        <end position="16"/>
    </location>
</feature>
<evidence type="ECO:0000259" key="7">
    <source>
        <dbReference type="PROSITE" id="PS50011"/>
    </source>
</evidence>
<dbReference type="Proteomes" id="UP000186817">
    <property type="component" value="Unassembled WGS sequence"/>
</dbReference>
<keyword evidence="4 8" id="KW-0418">Kinase</keyword>
<dbReference type="EMBL" id="LSRX01000646">
    <property type="protein sequence ID" value="OLP91849.1"/>
    <property type="molecule type" value="Genomic_DNA"/>
</dbReference>
<dbReference type="InterPro" id="IPR000719">
    <property type="entry name" value="Prot_kinase_dom"/>
</dbReference>
<dbReference type="GO" id="GO:0004674">
    <property type="term" value="F:protein serine/threonine kinase activity"/>
    <property type="evidence" value="ECO:0007669"/>
    <property type="project" value="UniProtKB-KW"/>
</dbReference>
<comment type="caution">
    <text evidence="8">The sequence shown here is derived from an EMBL/GenBank/DDBJ whole genome shotgun (WGS) entry which is preliminary data.</text>
</comment>
<gene>
    <name evidence="8" type="primary">CPK22</name>
    <name evidence="8" type="ORF">AK812_SmicGene26400</name>
</gene>
<keyword evidence="9" id="KW-1185">Reference proteome</keyword>
<feature type="chain" id="PRO_5012954790" evidence="6">
    <location>
        <begin position="17"/>
        <end position="398"/>
    </location>
</feature>
<organism evidence="8 9">
    <name type="scientific">Symbiodinium microadriaticum</name>
    <name type="common">Dinoflagellate</name>
    <name type="synonym">Zooxanthella microadriatica</name>
    <dbReference type="NCBI Taxonomy" id="2951"/>
    <lineage>
        <taxon>Eukaryota</taxon>
        <taxon>Sar</taxon>
        <taxon>Alveolata</taxon>
        <taxon>Dinophyceae</taxon>
        <taxon>Suessiales</taxon>
        <taxon>Symbiodiniaceae</taxon>
        <taxon>Symbiodinium</taxon>
    </lineage>
</organism>
<evidence type="ECO:0000313" key="8">
    <source>
        <dbReference type="EMBL" id="OLP91849.1"/>
    </source>
</evidence>
<dbReference type="GO" id="GO:0005634">
    <property type="term" value="C:nucleus"/>
    <property type="evidence" value="ECO:0007669"/>
    <property type="project" value="TreeGrafter"/>
</dbReference>
<feature type="domain" description="Protein kinase" evidence="7">
    <location>
        <begin position="61"/>
        <end position="341"/>
    </location>
</feature>
<dbReference type="GO" id="GO:0005524">
    <property type="term" value="F:ATP binding"/>
    <property type="evidence" value="ECO:0007669"/>
    <property type="project" value="UniProtKB-KW"/>
</dbReference>
<evidence type="ECO:0000256" key="4">
    <source>
        <dbReference type="ARBA" id="ARBA00022777"/>
    </source>
</evidence>
<dbReference type="Gene3D" id="1.10.510.10">
    <property type="entry name" value="Transferase(Phosphotransferase) domain 1"/>
    <property type="match status" value="1"/>
</dbReference>
<dbReference type="SMART" id="SM00220">
    <property type="entry name" value="S_TKc"/>
    <property type="match status" value="1"/>
</dbReference>
<sequence length="398" mass="43572">MRLLAAGLVLPSAALAARVLLSAGDEGIGARRLAFNSASVDRAGPSAEDPAELPPEWRQRLQVSDRLAQGGFGTVYKVKILCGGSHGADLALKVARPSASAKKEAAVLREMHGVSDYCSSTVGKPDFIDYRGSWNYGDFHDLLNRCVHSPSCRCQGRKSKSGVGQHPLCWEALGPPFSEAWVLTLMLQVMKGVRALHRHHWVHMDLKPENVMLHCEGLNCYAQVIDLGLVCKERFHCMLRGTQGYIAPEVWQGSHVGIPANDVFSLGVILYVIETGSLPPFGNDVDGSLTTAYHAEQDPKLLHRPLSQKSLVKLITKMLEPHPRRRIRLDDAESRLREIILSKNSSKEILKMIAKTPEKAGAKPHLPDCIDEADSGARKLAAFGRVVVAFPLFLAVSF</sequence>
<dbReference type="SUPFAM" id="SSF56112">
    <property type="entry name" value="Protein kinase-like (PK-like)"/>
    <property type="match status" value="1"/>
</dbReference>
<evidence type="ECO:0000256" key="5">
    <source>
        <dbReference type="ARBA" id="ARBA00022840"/>
    </source>
</evidence>
<accession>A0A1Q9D9P8</accession>
<reference evidence="8 9" key="1">
    <citation type="submission" date="2016-02" db="EMBL/GenBank/DDBJ databases">
        <title>Genome analysis of coral dinoflagellate symbionts highlights evolutionary adaptations to a symbiotic lifestyle.</title>
        <authorList>
            <person name="Aranda M."/>
            <person name="Li Y."/>
            <person name="Liew Y.J."/>
            <person name="Baumgarten S."/>
            <person name="Simakov O."/>
            <person name="Wilson M."/>
            <person name="Piel J."/>
            <person name="Ashoor H."/>
            <person name="Bougouffa S."/>
            <person name="Bajic V.B."/>
            <person name="Ryu T."/>
            <person name="Ravasi T."/>
            <person name="Bayer T."/>
            <person name="Micklem G."/>
            <person name="Kim H."/>
            <person name="Bhak J."/>
            <person name="Lajeunesse T.C."/>
            <person name="Voolstra C.R."/>
        </authorList>
    </citation>
    <scope>NUCLEOTIDE SEQUENCE [LARGE SCALE GENOMIC DNA]</scope>
    <source>
        <strain evidence="8 9">CCMP2467</strain>
    </source>
</reference>
<keyword evidence="5" id="KW-0067">ATP-binding</keyword>
<dbReference type="InterPro" id="IPR011009">
    <property type="entry name" value="Kinase-like_dom_sf"/>
</dbReference>
<evidence type="ECO:0000313" key="9">
    <source>
        <dbReference type="Proteomes" id="UP000186817"/>
    </source>
</evidence>
<keyword evidence="6" id="KW-0732">Signal</keyword>
<evidence type="ECO:0000256" key="1">
    <source>
        <dbReference type="ARBA" id="ARBA00022527"/>
    </source>
</evidence>
<keyword evidence="1" id="KW-0723">Serine/threonine-protein kinase</keyword>